<reference evidence="3" key="1">
    <citation type="submission" date="2019-09" db="EMBL/GenBank/DDBJ databases">
        <title>Characterisation of the sponge microbiome using genome-centric metagenomics.</title>
        <authorList>
            <person name="Engelberts J.P."/>
            <person name="Robbins S.J."/>
            <person name="De Goeij J.M."/>
            <person name="Aranda M."/>
            <person name="Bell S.C."/>
            <person name="Webster N.S."/>
        </authorList>
    </citation>
    <scope>NUCLEOTIDE SEQUENCE</scope>
    <source>
        <strain evidence="3">SB0662_bin_9</strain>
    </source>
</reference>
<evidence type="ECO:0000313" key="3">
    <source>
        <dbReference type="EMBL" id="MYD89044.1"/>
    </source>
</evidence>
<protein>
    <recommendedName>
        <fullName evidence="2">CpXC domain-containing protein</fullName>
    </recommendedName>
</protein>
<feature type="domain" description="CpXC" evidence="2">
    <location>
        <begin position="87"/>
        <end position="214"/>
    </location>
</feature>
<gene>
    <name evidence="3" type="ORF">F4Y08_01725</name>
</gene>
<dbReference type="InterPro" id="IPR025682">
    <property type="entry name" value="CpXC_dom"/>
</dbReference>
<name>A0A6B1DRG2_9CHLR</name>
<feature type="region of interest" description="Disordered" evidence="1">
    <location>
        <begin position="1"/>
        <end position="61"/>
    </location>
</feature>
<accession>A0A6B1DRG2</accession>
<proteinExistence type="predicted"/>
<evidence type="ECO:0000256" key="1">
    <source>
        <dbReference type="SAM" id="MobiDB-lite"/>
    </source>
</evidence>
<evidence type="ECO:0000259" key="2">
    <source>
        <dbReference type="Pfam" id="PF14353"/>
    </source>
</evidence>
<organism evidence="3">
    <name type="scientific">Caldilineaceae bacterium SB0662_bin_9</name>
    <dbReference type="NCBI Taxonomy" id="2605258"/>
    <lineage>
        <taxon>Bacteria</taxon>
        <taxon>Bacillati</taxon>
        <taxon>Chloroflexota</taxon>
        <taxon>Caldilineae</taxon>
        <taxon>Caldilineales</taxon>
        <taxon>Caldilineaceae</taxon>
    </lineage>
</organism>
<dbReference type="EMBL" id="VXPY01000013">
    <property type="protein sequence ID" value="MYD89044.1"/>
    <property type="molecule type" value="Genomic_DNA"/>
</dbReference>
<comment type="caution">
    <text evidence="3">The sequence shown here is derived from an EMBL/GenBank/DDBJ whole genome shotgun (WGS) entry which is preliminary data.</text>
</comment>
<dbReference type="Pfam" id="PF14353">
    <property type="entry name" value="CpXC"/>
    <property type="match status" value="1"/>
</dbReference>
<sequence>MSDRLIIPGQPSEPAGPEQLIVPGTGSRPPEPVPLSSDTSPADVPASETGGQPTGDSADNRGAAAGLEQVQQFLKSLRYPPSQVQLDCPQCSAGVTSLVFPIQDYGANPTLLTMFLSGQLNTAQCGSCGNQLMTQFPVMVHWPQQEFLGVVVPEQAGAASSPQAVIGSLQSTFLARVPAGQRKGYMLAPRQFMALDRLHDALWEFQGVTREMREHRAAAMSLLQRMLGVADDTSALAELARSEPTLIDREFLLLAMQLGSQEAPEQHAGSPLQQVISWLSANTQAGLEIKQQQDTLQDILQQLQAGMDKEALAARLVQLWTAGDGQDLVLALVQAVPQQFDYEFLLELSTLIELETDAQVKESLGRMREQIDSQIKLIQQQMATLQQNAYQACVTIVSAALQSQDPAEVLRRQSRMLRGPFFNVLMNMLAQAQKNQAPQVVNRLLEIRDIALNIQAEAMSEEDRFLFTLISARTVGETRAAMERHGDLISDSLLEKLDTMAKELGENDMDVQARKIRSLRNELVLRR</sequence>
<dbReference type="AlphaFoldDB" id="A0A6B1DRG2"/>